<evidence type="ECO:0000313" key="3">
    <source>
        <dbReference type="Proteomes" id="UP000321436"/>
    </source>
</evidence>
<dbReference type="PANTHER" id="PTHR35525">
    <property type="entry name" value="BLL6575 PROTEIN"/>
    <property type="match status" value="1"/>
</dbReference>
<gene>
    <name evidence="2" type="ORF">CCY01nite_48690</name>
</gene>
<dbReference type="Gene3D" id="1.10.3300.10">
    <property type="entry name" value="Jann2411-like domain"/>
    <property type="match status" value="1"/>
</dbReference>
<reference evidence="2 3" key="1">
    <citation type="submission" date="2019-07" db="EMBL/GenBank/DDBJ databases">
        <title>Whole genome shotgun sequence of Chitinophaga cymbidii NBRC 109752.</title>
        <authorList>
            <person name="Hosoyama A."/>
            <person name="Uohara A."/>
            <person name="Ohji S."/>
            <person name="Ichikawa N."/>
        </authorList>
    </citation>
    <scope>NUCLEOTIDE SEQUENCE [LARGE SCALE GENOMIC DNA]</scope>
    <source>
        <strain evidence="2 3">NBRC 109752</strain>
    </source>
</reference>
<evidence type="ECO:0000313" key="2">
    <source>
        <dbReference type="EMBL" id="GEP98609.1"/>
    </source>
</evidence>
<protein>
    <recommendedName>
        <fullName evidence="1">Zinc finger CGNR domain-containing protein</fullName>
    </recommendedName>
</protein>
<dbReference type="EMBL" id="BKAU01000007">
    <property type="protein sequence ID" value="GEP98609.1"/>
    <property type="molecule type" value="Genomic_DNA"/>
</dbReference>
<proteinExistence type="predicted"/>
<comment type="caution">
    <text evidence="2">The sequence shown here is derived from an EMBL/GenBank/DDBJ whole genome shotgun (WGS) entry which is preliminary data.</text>
</comment>
<dbReference type="InterPro" id="IPR023286">
    <property type="entry name" value="ABATE_dom_sf"/>
</dbReference>
<dbReference type="RefSeq" id="WP_146867228.1">
    <property type="nucleotide sequence ID" value="NZ_BKAU01000007.1"/>
</dbReference>
<name>A0A512RSE2_9BACT</name>
<dbReference type="InterPro" id="IPR010852">
    <property type="entry name" value="ABATE"/>
</dbReference>
<dbReference type="SUPFAM" id="SSF160904">
    <property type="entry name" value="Jann2411-like"/>
    <property type="match status" value="1"/>
</dbReference>
<evidence type="ECO:0000259" key="1">
    <source>
        <dbReference type="Pfam" id="PF11706"/>
    </source>
</evidence>
<dbReference type="PANTHER" id="PTHR35525:SF3">
    <property type="entry name" value="BLL6575 PROTEIN"/>
    <property type="match status" value="1"/>
</dbReference>
<dbReference type="AlphaFoldDB" id="A0A512RSE2"/>
<accession>A0A512RSE2</accession>
<sequence length="205" mass="23592">MPVEKSIQNMRLDGGLLCLDFVNTVDNRRREDAHQYLQHYRHLLEFCAYTGAVTAKERQVLEKMARAFPRQAQQEFEKAIGLRELLYTVFSGIIAKGKPPARELQQLGELTAQAFGHIELLQAPHIQLGFARPALEQPFRRIIQDAVALLTGKELPMLKKCPACHWLFVDRSKNHSRRWCSMATCGDVAKVKEAYHRKKKKKRTP</sequence>
<dbReference type="Pfam" id="PF11706">
    <property type="entry name" value="zf-CGNR"/>
    <property type="match status" value="1"/>
</dbReference>
<dbReference type="Pfam" id="PF07336">
    <property type="entry name" value="ABATE"/>
    <property type="match status" value="1"/>
</dbReference>
<keyword evidence="3" id="KW-1185">Reference proteome</keyword>
<dbReference type="Proteomes" id="UP000321436">
    <property type="component" value="Unassembled WGS sequence"/>
</dbReference>
<organism evidence="2 3">
    <name type="scientific">Chitinophaga cymbidii</name>
    <dbReference type="NCBI Taxonomy" id="1096750"/>
    <lineage>
        <taxon>Bacteria</taxon>
        <taxon>Pseudomonadati</taxon>
        <taxon>Bacteroidota</taxon>
        <taxon>Chitinophagia</taxon>
        <taxon>Chitinophagales</taxon>
        <taxon>Chitinophagaceae</taxon>
        <taxon>Chitinophaga</taxon>
    </lineage>
</organism>
<dbReference type="OrthoDB" id="123307at2"/>
<dbReference type="InterPro" id="IPR021005">
    <property type="entry name" value="Znf_CGNR"/>
</dbReference>
<feature type="domain" description="Zinc finger CGNR" evidence="1">
    <location>
        <begin position="158"/>
        <end position="198"/>
    </location>
</feature>